<keyword evidence="2" id="KW-0732">Signal</keyword>
<sequence length="664" mass="71666">MRAHSRWSRALALSLGWVMIAGVVTPTPALAQPTGRDVRRPDTQTEKSVPGEPAKLRQVTQIAANNQPAEKVTWPVASKSEVTAAGDFRQAGISPIKVSKADATPLRVETFGQDTSAKVGVAGVVLKVSDKAGKSPGKTSVQVDYAGFDRAYGGDYGSRLRLVQLPECVLSTPDKTECRTRTPLQSRNDVKTKKLTATDVAAAAGAMVLAAEPAAGGAGGSFQATTLSPAGSWSAGGSSGDFTYNYPIKLPGSVGGNAPQVTLGYSSSGVDGRTSATNNQASSVGDGWDLSAGGFIERRYKSCGEHVNSSIGQKKTADLCWATDNATIQLAGISSELVNIPNTNQWRAKNDDGSKIERLNRTPVPGGDENGEYWKVTTPNGTQYFLGSREAESTWTVPVLGNHPGEPCWDDRKPLKERFCRQAWRWSVDYVVDPKGNVTRFYYQTEKNRYGRYLEASAGVDYERAGRLHRIDYGLHSSDDNASAPARIEFHYSERCVPSSGFDCAPGKLNKDNARQWPDVPFDQICAPGAQCENQYSPTFFSQLRLTKILTQVRKENVAAEWRDVDQWELGQSFPPSNDGLDPALWLDSIKHTGLVGEAKSLPSTKFERITLANRVDGDSDVYPRCCAGGSSVFSTKPVVSPRSSTPTRTAFRVNACPASPPPI</sequence>
<dbReference type="RefSeq" id="WP_346131737.1">
    <property type="nucleotide sequence ID" value="NZ_BAABBE010000011.1"/>
</dbReference>
<feature type="compositionally biased region" description="Basic and acidic residues" evidence="1">
    <location>
        <begin position="36"/>
        <end position="45"/>
    </location>
</feature>
<comment type="caution">
    <text evidence="3">The sequence shown here is derived from an EMBL/GenBank/DDBJ whole genome shotgun (WGS) entry which is preliminary data.</text>
</comment>
<proteinExistence type="predicted"/>
<feature type="region of interest" description="Disordered" evidence="1">
    <location>
        <begin position="28"/>
        <end position="51"/>
    </location>
</feature>
<protein>
    <submittedName>
        <fullName evidence="3">Uncharacterized protein</fullName>
    </submittedName>
</protein>
<dbReference type="EMBL" id="BAABBE010000011">
    <property type="protein sequence ID" value="GAA3651205.1"/>
    <property type="molecule type" value="Genomic_DNA"/>
</dbReference>
<accession>A0ABP7B8B5</accession>
<dbReference type="Proteomes" id="UP001500711">
    <property type="component" value="Unassembled WGS sequence"/>
</dbReference>
<evidence type="ECO:0000256" key="2">
    <source>
        <dbReference type="SAM" id="SignalP"/>
    </source>
</evidence>
<reference evidence="4" key="1">
    <citation type="journal article" date="2019" name="Int. J. Syst. Evol. Microbiol.">
        <title>The Global Catalogue of Microorganisms (GCM) 10K type strain sequencing project: providing services to taxonomists for standard genome sequencing and annotation.</title>
        <authorList>
            <consortium name="The Broad Institute Genomics Platform"/>
            <consortium name="The Broad Institute Genome Sequencing Center for Infectious Disease"/>
            <person name="Wu L."/>
            <person name="Ma J."/>
        </authorList>
    </citation>
    <scope>NUCLEOTIDE SEQUENCE [LARGE SCALE GENOMIC DNA]</scope>
    <source>
        <strain evidence="4">JCM 17494</strain>
    </source>
</reference>
<feature type="signal peptide" evidence="2">
    <location>
        <begin position="1"/>
        <end position="31"/>
    </location>
</feature>
<organism evidence="3 4">
    <name type="scientific">Lentzea roselyniae</name>
    <dbReference type="NCBI Taxonomy" id="531940"/>
    <lineage>
        <taxon>Bacteria</taxon>
        <taxon>Bacillati</taxon>
        <taxon>Actinomycetota</taxon>
        <taxon>Actinomycetes</taxon>
        <taxon>Pseudonocardiales</taxon>
        <taxon>Pseudonocardiaceae</taxon>
        <taxon>Lentzea</taxon>
    </lineage>
</organism>
<evidence type="ECO:0000256" key="1">
    <source>
        <dbReference type="SAM" id="MobiDB-lite"/>
    </source>
</evidence>
<evidence type="ECO:0000313" key="3">
    <source>
        <dbReference type="EMBL" id="GAA3651205.1"/>
    </source>
</evidence>
<gene>
    <name evidence="3" type="ORF">GCM10022267_41880</name>
</gene>
<feature type="chain" id="PRO_5046101853" evidence="2">
    <location>
        <begin position="32"/>
        <end position="664"/>
    </location>
</feature>
<name>A0ABP7B8B5_9PSEU</name>
<evidence type="ECO:0000313" key="4">
    <source>
        <dbReference type="Proteomes" id="UP001500711"/>
    </source>
</evidence>
<keyword evidence="4" id="KW-1185">Reference proteome</keyword>